<accession>A0A1H5VGN2</accession>
<proteinExistence type="predicted"/>
<dbReference type="EMBL" id="FNVO01000002">
    <property type="protein sequence ID" value="SEF85677.1"/>
    <property type="molecule type" value="Genomic_DNA"/>
</dbReference>
<organism evidence="2 3">
    <name type="scientific">Thermomonospora echinospora</name>
    <dbReference type="NCBI Taxonomy" id="1992"/>
    <lineage>
        <taxon>Bacteria</taxon>
        <taxon>Bacillati</taxon>
        <taxon>Actinomycetota</taxon>
        <taxon>Actinomycetes</taxon>
        <taxon>Streptosporangiales</taxon>
        <taxon>Thermomonosporaceae</taxon>
        <taxon>Thermomonospora</taxon>
    </lineage>
</organism>
<keyword evidence="3" id="KW-1185">Reference proteome</keyword>
<sequence>MQTKILAALAAAALTPVAALATTGTAHAAPRTQPVGAWDVTVTIDGQSHPSRVSFTSAGKVCLATQVSSGRGHWWRTGARTFRYVIKEEFQPIPGLPGHVLIDQQAVQPGETYTSTGTSRVYDTAGNLISSPVADITATRAAAVPDPGCA</sequence>
<feature type="signal peptide" evidence="1">
    <location>
        <begin position="1"/>
        <end position="21"/>
    </location>
</feature>
<gene>
    <name evidence="2" type="ORF">SAMN04489712_102289</name>
</gene>
<keyword evidence="1" id="KW-0732">Signal</keyword>
<feature type="chain" id="PRO_5039561574" evidence="1">
    <location>
        <begin position="22"/>
        <end position="150"/>
    </location>
</feature>
<dbReference type="RefSeq" id="WP_103936563.1">
    <property type="nucleotide sequence ID" value="NZ_FNVO01000002.1"/>
</dbReference>
<evidence type="ECO:0000313" key="3">
    <source>
        <dbReference type="Proteomes" id="UP000236723"/>
    </source>
</evidence>
<protein>
    <submittedName>
        <fullName evidence="2">Uncharacterized protein</fullName>
    </submittedName>
</protein>
<name>A0A1H5VGN2_9ACTN</name>
<evidence type="ECO:0000313" key="2">
    <source>
        <dbReference type="EMBL" id="SEF85677.1"/>
    </source>
</evidence>
<dbReference type="Proteomes" id="UP000236723">
    <property type="component" value="Unassembled WGS sequence"/>
</dbReference>
<dbReference type="AlphaFoldDB" id="A0A1H5VGN2"/>
<reference evidence="3" key="1">
    <citation type="submission" date="2016-10" db="EMBL/GenBank/DDBJ databases">
        <authorList>
            <person name="Varghese N."/>
            <person name="Submissions S."/>
        </authorList>
    </citation>
    <scope>NUCLEOTIDE SEQUENCE [LARGE SCALE GENOMIC DNA]</scope>
    <source>
        <strain evidence="3">DSM 43163</strain>
    </source>
</reference>
<evidence type="ECO:0000256" key="1">
    <source>
        <dbReference type="SAM" id="SignalP"/>
    </source>
</evidence>
<dbReference type="OrthoDB" id="5169292at2"/>